<proteinExistence type="predicted"/>
<feature type="transmembrane region" description="Helical" evidence="5">
    <location>
        <begin position="80"/>
        <end position="98"/>
    </location>
</feature>
<dbReference type="PANTHER" id="PTHR11040">
    <property type="entry name" value="ZINC/IRON TRANSPORTER"/>
    <property type="match status" value="1"/>
</dbReference>
<evidence type="ECO:0000313" key="6">
    <source>
        <dbReference type="EMBL" id="KAK9882423.1"/>
    </source>
</evidence>
<dbReference type="PANTHER" id="PTHR11040:SF169">
    <property type="entry name" value="FI24038P1"/>
    <property type="match status" value="1"/>
</dbReference>
<feature type="transmembrane region" description="Helical" evidence="5">
    <location>
        <begin position="276"/>
        <end position="298"/>
    </location>
</feature>
<feature type="transmembrane region" description="Helical" evidence="5">
    <location>
        <begin position="20"/>
        <end position="42"/>
    </location>
</feature>
<organism evidence="6 7">
    <name type="scientific">Henosepilachna vigintioctopunctata</name>
    <dbReference type="NCBI Taxonomy" id="420089"/>
    <lineage>
        <taxon>Eukaryota</taxon>
        <taxon>Metazoa</taxon>
        <taxon>Ecdysozoa</taxon>
        <taxon>Arthropoda</taxon>
        <taxon>Hexapoda</taxon>
        <taxon>Insecta</taxon>
        <taxon>Pterygota</taxon>
        <taxon>Neoptera</taxon>
        <taxon>Endopterygota</taxon>
        <taxon>Coleoptera</taxon>
        <taxon>Polyphaga</taxon>
        <taxon>Cucujiformia</taxon>
        <taxon>Coccinelloidea</taxon>
        <taxon>Coccinellidae</taxon>
        <taxon>Epilachninae</taxon>
        <taxon>Epilachnini</taxon>
        <taxon>Henosepilachna</taxon>
    </lineage>
</organism>
<accession>A0AAW1UPG5</accession>
<keyword evidence="3 5" id="KW-1133">Transmembrane helix</keyword>
<keyword evidence="7" id="KW-1185">Reference proteome</keyword>
<evidence type="ECO:0000256" key="5">
    <source>
        <dbReference type="SAM" id="Phobius"/>
    </source>
</evidence>
<evidence type="ECO:0000313" key="7">
    <source>
        <dbReference type="Proteomes" id="UP001431783"/>
    </source>
</evidence>
<feature type="transmembrane region" description="Helical" evidence="5">
    <location>
        <begin position="250"/>
        <end position="270"/>
    </location>
</feature>
<reference evidence="6 7" key="1">
    <citation type="submission" date="2023-03" db="EMBL/GenBank/DDBJ databases">
        <title>Genome insight into feeding habits of ladybird beetles.</title>
        <authorList>
            <person name="Li H.-S."/>
            <person name="Huang Y.-H."/>
            <person name="Pang H."/>
        </authorList>
    </citation>
    <scope>NUCLEOTIDE SEQUENCE [LARGE SCALE GENOMIC DNA]</scope>
    <source>
        <strain evidence="6">SYSU_2023b</strain>
        <tissue evidence="6">Whole body</tissue>
    </source>
</reference>
<evidence type="ECO:0000256" key="2">
    <source>
        <dbReference type="ARBA" id="ARBA00022692"/>
    </source>
</evidence>
<keyword evidence="2 5" id="KW-0812">Transmembrane</keyword>
<feature type="transmembrane region" description="Helical" evidence="5">
    <location>
        <begin position="48"/>
        <end position="68"/>
    </location>
</feature>
<protein>
    <recommendedName>
        <fullName evidence="8">Zinc transporter ZIP3</fullName>
    </recommendedName>
</protein>
<evidence type="ECO:0000256" key="1">
    <source>
        <dbReference type="ARBA" id="ARBA00004141"/>
    </source>
</evidence>
<gene>
    <name evidence="6" type="ORF">WA026_020945</name>
</gene>
<dbReference type="AlphaFoldDB" id="A0AAW1UPG5"/>
<evidence type="ECO:0000256" key="3">
    <source>
        <dbReference type="ARBA" id="ARBA00022989"/>
    </source>
</evidence>
<comment type="subcellular location">
    <subcellularLocation>
        <location evidence="1">Membrane</location>
        <topology evidence="1">Multi-pass membrane protein</topology>
    </subcellularLocation>
</comment>
<dbReference type="Proteomes" id="UP001431783">
    <property type="component" value="Unassembled WGS sequence"/>
</dbReference>
<evidence type="ECO:0000256" key="4">
    <source>
        <dbReference type="ARBA" id="ARBA00023136"/>
    </source>
</evidence>
<dbReference type="EMBL" id="JARQZJ010000075">
    <property type="protein sequence ID" value="KAK9882423.1"/>
    <property type="molecule type" value="Genomic_DNA"/>
</dbReference>
<dbReference type="GO" id="GO:0005886">
    <property type="term" value="C:plasma membrane"/>
    <property type="evidence" value="ECO:0007669"/>
    <property type="project" value="TreeGrafter"/>
</dbReference>
<comment type="caution">
    <text evidence="6">The sequence shown here is derived from an EMBL/GenBank/DDBJ whole genome shotgun (WGS) entry which is preliminary data.</text>
</comment>
<dbReference type="GO" id="GO:0005385">
    <property type="term" value="F:zinc ion transmembrane transporter activity"/>
    <property type="evidence" value="ECO:0007669"/>
    <property type="project" value="TreeGrafter"/>
</dbReference>
<name>A0AAW1UPG5_9CUCU</name>
<evidence type="ECO:0008006" key="8">
    <source>
        <dbReference type="Google" id="ProtNLM"/>
    </source>
</evidence>
<dbReference type="Pfam" id="PF02535">
    <property type="entry name" value="Zip"/>
    <property type="match status" value="1"/>
</dbReference>
<sequence>MKMTSLVKQLNMQVLESKILACTTIGVGSIFVGLLPICFTNNRNQNSLLLSCALCFGGGVLFSTSLIHMLPENREKLQEYSKFAEIIFCIGFFLLYIIDEIVHFCCGGTQDHSILNQTNSNGLRRSHHSHDRIYGATENTVLWNKNDQPPYNPNFYKTKSDSVLFFEQSPPSQLCHVGHQEPCGTSTPTINIGLVIALTIHSLLEGMVVGLENTSYKVILLLGAISSHKLVVGFCLGLELSSTTTICRHIIGIIVFACGSVGGIALGAFVSNVQTGFATSLMAVLQGLTGGTLLYVTLSEIVPRERARWHQQHEKRSAGLRQFISLYSDSLQ</sequence>
<keyword evidence="4 5" id="KW-0472">Membrane</keyword>
<dbReference type="InterPro" id="IPR003689">
    <property type="entry name" value="ZIP"/>
</dbReference>